<evidence type="ECO:0000313" key="1">
    <source>
        <dbReference type="EMBL" id="MBQ0854068.1"/>
    </source>
</evidence>
<organism evidence="1 2">
    <name type="scientific">Streptomyces liliiviolaceus</name>
    <dbReference type="NCBI Taxonomy" id="2823109"/>
    <lineage>
        <taxon>Bacteria</taxon>
        <taxon>Bacillati</taxon>
        <taxon>Actinomycetota</taxon>
        <taxon>Actinomycetes</taxon>
        <taxon>Kitasatosporales</taxon>
        <taxon>Streptomycetaceae</taxon>
        <taxon>Streptomyces</taxon>
    </lineage>
</organism>
<gene>
    <name evidence="1" type="ORF">J8N05_38545</name>
</gene>
<dbReference type="RefSeq" id="WP_210891490.1">
    <property type="nucleotide sequence ID" value="NZ_JAGPYQ010000002.1"/>
</dbReference>
<dbReference type="AlphaFoldDB" id="A0A941BDF4"/>
<protein>
    <submittedName>
        <fullName evidence="1">Uncharacterized protein</fullName>
    </submittedName>
</protein>
<name>A0A941BDF4_9ACTN</name>
<dbReference type="Proteomes" id="UP000677413">
    <property type="component" value="Unassembled WGS sequence"/>
</dbReference>
<accession>A0A941BDF4</accession>
<reference evidence="1 2" key="1">
    <citation type="submission" date="2021-04" db="EMBL/GenBank/DDBJ databases">
        <authorList>
            <person name="Tang X."/>
            <person name="Zhou X."/>
            <person name="Chen X."/>
            <person name="Cernava T."/>
            <person name="Zhang C."/>
        </authorList>
    </citation>
    <scope>NUCLEOTIDE SEQUENCE [LARGE SCALE GENOMIC DNA]</scope>
    <source>
        <strain evidence="1 2">BH-SS-21</strain>
    </source>
</reference>
<evidence type="ECO:0000313" key="2">
    <source>
        <dbReference type="Proteomes" id="UP000677413"/>
    </source>
</evidence>
<keyword evidence="2" id="KW-1185">Reference proteome</keyword>
<sequence length="148" mass="16524">MTRYRVPHPLDTAGRLARFALGAAADVTDTVIRRLTAAVVDRMDLDELVSRVDVNRIAERVDVDRIAARLNLDAVLDRIDLAVLTKDVLEEIDLGRIVRDTGGGMADETVHGLRARSMRADRMVDRIADHLLRRPDTSVSEPPHRQTP</sequence>
<dbReference type="EMBL" id="JAGPYQ010000002">
    <property type="protein sequence ID" value="MBQ0854068.1"/>
    <property type="molecule type" value="Genomic_DNA"/>
</dbReference>
<proteinExistence type="predicted"/>
<comment type="caution">
    <text evidence="1">The sequence shown here is derived from an EMBL/GenBank/DDBJ whole genome shotgun (WGS) entry which is preliminary data.</text>
</comment>